<feature type="transmembrane region" description="Helical" evidence="5">
    <location>
        <begin position="319"/>
        <end position="343"/>
    </location>
</feature>
<feature type="transmembrane region" description="Helical" evidence="5">
    <location>
        <begin position="355"/>
        <end position="377"/>
    </location>
</feature>
<dbReference type="EMBL" id="FOVH01000013">
    <property type="protein sequence ID" value="SFP36284.1"/>
    <property type="molecule type" value="Genomic_DNA"/>
</dbReference>
<dbReference type="InterPro" id="IPR051788">
    <property type="entry name" value="MFS_Transporter"/>
</dbReference>
<dbReference type="SUPFAM" id="SSF103473">
    <property type="entry name" value="MFS general substrate transporter"/>
    <property type="match status" value="1"/>
</dbReference>
<feature type="transmembrane region" description="Helical" evidence="5">
    <location>
        <begin position="184"/>
        <end position="203"/>
    </location>
</feature>
<feature type="transmembrane region" description="Helical" evidence="5">
    <location>
        <begin position="89"/>
        <end position="109"/>
    </location>
</feature>
<protein>
    <submittedName>
        <fullName evidence="7">Predicted arabinose efflux permease, MFS family</fullName>
    </submittedName>
</protein>
<evidence type="ECO:0000313" key="7">
    <source>
        <dbReference type="EMBL" id="SFP36284.1"/>
    </source>
</evidence>
<dbReference type="InterPro" id="IPR020846">
    <property type="entry name" value="MFS_dom"/>
</dbReference>
<feature type="transmembrane region" description="Helical" evidence="5">
    <location>
        <begin position="383"/>
        <end position="401"/>
    </location>
</feature>
<name>A0A1I5PQI3_9ACTN</name>
<feature type="transmembrane region" description="Helical" evidence="5">
    <location>
        <begin position="157"/>
        <end position="178"/>
    </location>
</feature>
<evidence type="ECO:0000256" key="3">
    <source>
        <dbReference type="ARBA" id="ARBA00022989"/>
    </source>
</evidence>
<gene>
    <name evidence="7" type="ORF">SAMN04489713_113217</name>
</gene>
<dbReference type="STRING" id="1993.SAMN04489713_113217"/>
<keyword evidence="3 5" id="KW-1133">Transmembrane helix</keyword>
<feature type="transmembrane region" description="Helical" evidence="5">
    <location>
        <begin position="60"/>
        <end position="77"/>
    </location>
</feature>
<feature type="transmembrane region" description="Helical" evidence="5">
    <location>
        <begin position="230"/>
        <end position="253"/>
    </location>
</feature>
<dbReference type="InterPro" id="IPR011701">
    <property type="entry name" value="MFS"/>
</dbReference>
<proteinExistence type="predicted"/>
<feature type="transmembrane region" description="Helical" evidence="5">
    <location>
        <begin position="291"/>
        <end position="313"/>
    </location>
</feature>
<keyword evidence="8" id="KW-1185">Reference proteome</keyword>
<dbReference type="Gene3D" id="1.20.1250.20">
    <property type="entry name" value="MFS general substrate transporter like domains"/>
    <property type="match status" value="2"/>
</dbReference>
<feature type="transmembrane region" description="Helical" evidence="5">
    <location>
        <begin position="259"/>
        <end position="279"/>
    </location>
</feature>
<comment type="subcellular location">
    <subcellularLocation>
        <location evidence="1">Cell membrane</location>
        <topology evidence="1">Multi-pass membrane protein</topology>
    </subcellularLocation>
</comment>
<evidence type="ECO:0000256" key="2">
    <source>
        <dbReference type="ARBA" id="ARBA00022692"/>
    </source>
</evidence>
<dbReference type="PANTHER" id="PTHR23514">
    <property type="entry name" value="BYPASS OF STOP CODON PROTEIN 6"/>
    <property type="match status" value="1"/>
</dbReference>
<evidence type="ECO:0000256" key="5">
    <source>
        <dbReference type="SAM" id="Phobius"/>
    </source>
</evidence>
<feature type="transmembrane region" description="Helical" evidence="5">
    <location>
        <begin position="115"/>
        <end position="136"/>
    </location>
</feature>
<dbReference type="PANTHER" id="PTHR23514:SF13">
    <property type="entry name" value="INNER MEMBRANE PROTEIN YBJJ"/>
    <property type="match status" value="1"/>
</dbReference>
<evidence type="ECO:0000259" key="6">
    <source>
        <dbReference type="PROSITE" id="PS50850"/>
    </source>
</evidence>
<dbReference type="AlphaFoldDB" id="A0A1I5PQI3"/>
<dbReference type="RefSeq" id="WP_177287836.1">
    <property type="nucleotide sequence ID" value="NZ_FOVH01000013.1"/>
</dbReference>
<dbReference type="InParanoid" id="A0A1I5PQI3"/>
<evidence type="ECO:0000256" key="1">
    <source>
        <dbReference type="ARBA" id="ARBA00004651"/>
    </source>
</evidence>
<dbReference type="PROSITE" id="PS50850">
    <property type="entry name" value="MFS"/>
    <property type="match status" value="1"/>
</dbReference>
<keyword evidence="2 5" id="KW-0812">Transmembrane</keyword>
<evidence type="ECO:0000256" key="4">
    <source>
        <dbReference type="ARBA" id="ARBA00023136"/>
    </source>
</evidence>
<feature type="domain" description="Major facilitator superfamily (MFS) profile" evidence="6">
    <location>
        <begin position="28"/>
        <end position="406"/>
    </location>
</feature>
<dbReference type="InterPro" id="IPR036259">
    <property type="entry name" value="MFS_trans_sf"/>
</dbReference>
<dbReference type="GO" id="GO:0022857">
    <property type="term" value="F:transmembrane transporter activity"/>
    <property type="evidence" value="ECO:0007669"/>
    <property type="project" value="InterPro"/>
</dbReference>
<sequence>MPDQNLATVDRPMTPVNERRAAPRAALARWAVTALFAANGLTIAALAVRTPSLKIEHGLTAGQLGVVSALFGVAAVLSMQLTGGLAARLGSASILRSATLVLPFALLGVGLADGLAALAAAMLFFGAVHGLVDVTMNAHAVAVERELGRPIMNGCHAAWSIGAVTGSVAGGAAAQAGLSLASHYLVAGVGLVVLALLAAPRLLPAFADRQPRPTAAADRPGWRTGWTPRLLVLGTMGATVLTVEAAVANWSGVYLHDDLGASLGVASLGYIAFIACETAGRLAGDRLFTRFPARTLVGTGTLVAAGGLTVVVLSPWASLTIAGFTIMGLGLATPLPVLFSVIGHLGADGPGAAGLLARFTTMTYSGILLGPALIGWLAQGIGLTWTLTALIPLLALQSRLASNLQD</sequence>
<organism evidence="7 8">
    <name type="scientific">Actinomadura madurae</name>
    <dbReference type="NCBI Taxonomy" id="1993"/>
    <lineage>
        <taxon>Bacteria</taxon>
        <taxon>Bacillati</taxon>
        <taxon>Actinomycetota</taxon>
        <taxon>Actinomycetes</taxon>
        <taxon>Streptosporangiales</taxon>
        <taxon>Thermomonosporaceae</taxon>
        <taxon>Actinomadura</taxon>
    </lineage>
</organism>
<dbReference type="Pfam" id="PF07690">
    <property type="entry name" value="MFS_1"/>
    <property type="match status" value="1"/>
</dbReference>
<evidence type="ECO:0000313" key="8">
    <source>
        <dbReference type="Proteomes" id="UP000183413"/>
    </source>
</evidence>
<dbReference type="eggNOG" id="COG0477">
    <property type="taxonomic scope" value="Bacteria"/>
</dbReference>
<reference evidence="7 8" key="1">
    <citation type="submission" date="2016-10" db="EMBL/GenBank/DDBJ databases">
        <authorList>
            <person name="de Groot N.N."/>
        </authorList>
    </citation>
    <scope>NUCLEOTIDE SEQUENCE [LARGE SCALE GENOMIC DNA]</scope>
    <source>
        <strain evidence="7 8">DSM 43067</strain>
    </source>
</reference>
<dbReference type="Proteomes" id="UP000183413">
    <property type="component" value="Unassembled WGS sequence"/>
</dbReference>
<dbReference type="GO" id="GO:0005886">
    <property type="term" value="C:plasma membrane"/>
    <property type="evidence" value="ECO:0007669"/>
    <property type="project" value="UniProtKB-SubCell"/>
</dbReference>
<dbReference type="CDD" id="cd17393">
    <property type="entry name" value="MFS_MosC_like"/>
    <property type="match status" value="1"/>
</dbReference>
<feature type="transmembrane region" description="Helical" evidence="5">
    <location>
        <begin position="27"/>
        <end position="48"/>
    </location>
</feature>
<accession>A0A1I5PQI3</accession>
<keyword evidence="4 5" id="KW-0472">Membrane</keyword>